<keyword evidence="2" id="KW-1185">Reference proteome</keyword>
<reference evidence="1" key="1">
    <citation type="submission" date="2022-06" db="EMBL/GenBank/DDBJ databases">
        <title>Complete genome sequence of Mycobacterium pseudoshottsii NJB1907-Z4.</title>
        <authorList>
            <person name="Komine T."/>
            <person name="Fukano H."/>
            <person name="Wada S."/>
        </authorList>
    </citation>
    <scope>NUCLEOTIDE SEQUENCE</scope>
    <source>
        <strain evidence="1">NJB1907-Z4</strain>
    </source>
</reference>
<proteinExistence type="predicted"/>
<organism evidence="1 2">
    <name type="scientific">Mycobacterium pseudoshottsii</name>
    <dbReference type="NCBI Taxonomy" id="265949"/>
    <lineage>
        <taxon>Bacteria</taxon>
        <taxon>Bacillati</taxon>
        <taxon>Actinomycetota</taxon>
        <taxon>Actinomycetes</taxon>
        <taxon>Mycobacteriales</taxon>
        <taxon>Mycobacteriaceae</taxon>
        <taxon>Mycobacterium</taxon>
        <taxon>Mycobacterium ulcerans group</taxon>
    </lineage>
</organism>
<dbReference type="AlphaFoldDB" id="A0A9N7LT74"/>
<dbReference type="Proteomes" id="UP001058626">
    <property type="component" value="Chromosome"/>
</dbReference>
<gene>
    <name evidence="1" type="ORF">NJB1907Z4_C30770</name>
</gene>
<name>A0A9N7LT74_9MYCO</name>
<sequence length="128" mass="13347">MIGAIKGAIIIAPMTTAAEFCSRPIEATMLDRTIRAAKRHSAPPDSVTISVSMIERRSSTGNNFGRQGTALPLGSVGSVVARSSDSPTALRPGISVSIGLGGSSTVISRVAYRGRGADLTLHQPLCWR</sequence>
<evidence type="ECO:0000313" key="1">
    <source>
        <dbReference type="EMBL" id="BDN82862.1"/>
    </source>
</evidence>
<protein>
    <submittedName>
        <fullName evidence="1">Uncharacterized protein</fullName>
    </submittedName>
</protein>
<dbReference type="EMBL" id="AP026367">
    <property type="protein sequence ID" value="BDN82862.1"/>
    <property type="molecule type" value="Genomic_DNA"/>
</dbReference>
<accession>A0A9N7LT74</accession>
<evidence type="ECO:0000313" key="2">
    <source>
        <dbReference type="Proteomes" id="UP001058626"/>
    </source>
</evidence>